<dbReference type="STRING" id="1095630.A0A2J6TEJ4"/>
<evidence type="ECO:0000313" key="3">
    <source>
        <dbReference type="EMBL" id="PMD61422.1"/>
    </source>
</evidence>
<dbReference type="Proteomes" id="UP000235371">
    <property type="component" value="Unassembled WGS sequence"/>
</dbReference>
<keyword evidence="2" id="KW-0472">Membrane</keyword>
<dbReference type="InParanoid" id="A0A2J6TEJ4"/>
<evidence type="ECO:0000313" key="4">
    <source>
        <dbReference type="Proteomes" id="UP000235371"/>
    </source>
</evidence>
<name>A0A2J6TEJ4_9HELO</name>
<dbReference type="GeneID" id="36580345"/>
<evidence type="ECO:0000256" key="2">
    <source>
        <dbReference type="SAM" id="Phobius"/>
    </source>
</evidence>
<feature type="compositionally biased region" description="Polar residues" evidence="1">
    <location>
        <begin position="23"/>
        <end position="32"/>
    </location>
</feature>
<keyword evidence="2" id="KW-1133">Transmembrane helix</keyword>
<keyword evidence="2" id="KW-0812">Transmembrane</keyword>
<feature type="transmembrane region" description="Helical" evidence="2">
    <location>
        <begin position="71"/>
        <end position="94"/>
    </location>
</feature>
<accession>A0A2J6TEJ4</accession>
<sequence length="720" mass="78520">MSKEQLPDEASTIEGASPKESTDTFFSKSGTPSEKLLIQSPHSPSSLQAKPWPARPQRLYKGIRGWRWWDLALDGVQVMLPIPFFVLAAAVVAVNGRVVDEGQFSILDHSIKGATTLFPICFAAITGRAAIKYATWKLEQGTTIGVLEQLMGSRTVASAFTTQVQLRSFNIVGFLIIFIWSLSPIGAQSILHILYTPVQATSSVSSVAYVNSRQQSYSNPHSSSSFPQQWFNSLAIEMGSMMIAPSEVKASTMDINGNVKIPYQSGVLASGIAPDSEGWVQISSLNATANGNLIWSSLFGIPVVGINYGNTTFNIESTYMELTCTNKTFESLEGPDGPSGPRINSTFVSTRGPYFSAEDPDLTDPWIIGYRGVDITAYNGTSEGAYVAPQFCPDCLSPDFMSQTIQAGTIAFQEFDGIDPGDATTVFCNPYQKYVESKVFCMKTENTRQCQVTAQRSSILPHMPPEITYLNFPLVALGMSSLLKNITPIHDATNELQNYLVYDPMDPINVIDHDNSLLLGAGDLPNFLSEVELSDIGTRLGQILTAFVYGSTWNASVFLIGESFEGMQGNLFGGKNASFVPASRAELAAMIQNQTAAFTVPAVLTTHAQVYYCYFPWLGVFLFSTVVMLAGAITGVIFSRKTIVPDYLGFVSSLAKESPWIRMPDVGVNMDGMDKARLVKEVKVRLGDVSYAQGGHPDIGRLAFARLEETTKVKKDKLYV</sequence>
<reference evidence="3 4" key="1">
    <citation type="submission" date="2016-04" db="EMBL/GenBank/DDBJ databases">
        <title>A degradative enzymes factory behind the ericoid mycorrhizal symbiosis.</title>
        <authorList>
            <consortium name="DOE Joint Genome Institute"/>
            <person name="Martino E."/>
            <person name="Morin E."/>
            <person name="Grelet G."/>
            <person name="Kuo A."/>
            <person name="Kohler A."/>
            <person name="Daghino S."/>
            <person name="Barry K."/>
            <person name="Choi C."/>
            <person name="Cichocki N."/>
            <person name="Clum A."/>
            <person name="Copeland A."/>
            <person name="Hainaut M."/>
            <person name="Haridas S."/>
            <person name="Labutti K."/>
            <person name="Lindquist E."/>
            <person name="Lipzen A."/>
            <person name="Khouja H.-R."/>
            <person name="Murat C."/>
            <person name="Ohm R."/>
            <person name="Olson A."/>
            <person name="Spatafora J."/>
            <person name="Veneault-Fourrey C."/>
            <person name="Henrissat B."/>
            <person name="Grigoriev I."/>
            <person name="Martin F."/>
            <person name="Perotto S."/>
        </authorList>
    </citation>
    <scope>NUCLEOTIDE SEQUENCE [LARGE SCALE GENOMIC DNA]</scope>
    <source>
        <strain evidence="3 4">E</strain>
    </source>
</reference>
<dbReference type="AlphaFoldDB" id="A0A2J6TEJ4"/>
<evidence type="ECO:0000256" key="1">
    <source>
        <dbReference type="SAM" id="MobiDB-lite"/>
    </source>
</evidence>
<dbReference type="EMBL" id="KZ613786">
    <property type="protein sequence ID" value="PMD61422.1"/>
    <property type="molecule type" value="Genomic_DNA"/>
</dbReference>
<proteinExistence type="predicted"/>
<keyword evidence="4" id="KW-1185">Reference proteome</keyword>
<protein>
    <submittedName>
        <fullName evidence="3">Uncharacterized protein</fullName>
    </submittedName>
</protein>
<feature type="transmembrane region" description="Helical" evidence="2">
    <location>
        <begin position="614"/>
        <end position="638"/>
    </location>
</feature>
<dbReference type="OrthoDB" id="3692311at2759"/>
<organism evidence="3 4">
    <name type="scientific">Hyaloscypha bicolor E</name>
    <dbReference type="NCBI Taxonomy" id="1095630"/>
    <lineage>
        <taxon>Eukaryota</taxon>
        <taxon>Fungi</taxon>
        <taxon>Dikarya</taxon>
        <taxon>Ascomycota</taxon>
        <taxon>Pezizomycotina</taxon>
        <taxon>Leotiomycetes</taxon>
        <taxon>Helotiales</taxon>
        <taxon>Hyaloscyphaceae</taxon>
        <taxon>Hyaloscypha</taxon>
        <taxon>Hyaloscypha bicolor</taxon>
    </lineage>
</organism>
<feature type="transmembrane region" description="Helical" evidence="2">
    <location>
        <begin position="171"/>
        <end position="195"/>
    </location>
</feature>
<dbReference type="RefSeq" id="XP_024738326.1">
    <property type="nucleotide sequence ID" value="XM_024872264.1"/>
</dbReference>
<gene>
    <name evidence="3" type="ORF">K444DRAFT_370115</name>
</gene>
<feature type="region of interest" description="Disordered" evidence="1">
    <location>
        <begin position="1"/>
        <end position="52"/>
    </location>
</feature>